<dbReference type="AlphaFoldDB" id="A0A9X3RBS9"/>
<gene>
    <name evidence="2" type="ORF">M9R32_00805</name>
</gene>
<dbReference type="PANTHER" id="PTHR43312:SF1">
    <property type="entry name" value="NADP-DEPENDENT OXIDOREDUCTASE DOMAIN-CONTAINING PROTEIN"/>
    <property type="match status" value="1"/>
</dbReference>
<dbReference type="Proteomes" id="UP001152173">
    <property type="component" value="Unassembled WGS sequence"/>
</dbReference>
<protein>
    <submittedName>
        <fullName evidence="2">Aldo/keto reductase</fullName>
    </submittedName>
</protein>
<dbReference type="PANTHER" id="PTHR43312">
    <property type="entry name" value="D-THREO-ALDOSE 1-DEHYDROGENASE"/>
    <property type="match status" value="1"/>
</dbReference>
<dbReference type="InterPro" id="IPR020471">
    <property type="entry name" value="AKR"/>
</dbReference>
<dbReference type="Pfam" id="PF00248">
    <property type="entry name" value="Aldo_ket_red"/>
    <property type="match status" value="1"/>
</dbReference>
<dbReference type="RefSeq" id="WP_269924843.1">
    <property type="nucleotide sequence ID" value="NZ_JAMKBJ010000001.1"/>
</dbReference>
<sequence>MNKRELGHSGLMVSEIGLGCMSLPTNQHEAKLIVDAAIEQGITYFDTADLYDKGENEVVVGHALKGKRQDIILASKVGNKWKEDGSGWTWDSSKSYITSQIKESLSRLQTDYLDLYQLHGGTMEDDLEEAVDVFESLKKEGLIRAYGISSIRPNVIDRFLRDGNASSVMMQYSMLDRRPEEWFEMIGSHGASVVTRGSLAKGLLTQDALKRAEKSDGYGEYSKEALIDTLSQLTQSTQNLHSSALAFVLQHDKVSAILAGASSANQLEETMKAYHQPISSEQLAHLKQYLRADMYTDHRL</sequence>
<dbReference type="SUPFAM" id="SSF51430">
    <property type="entry name" value="NAD(P)-linked oxidoreductase"/>
    <property type="match status" value="1"/>
</dbReference>
<keyword evidence="3" id="KW-1185">Reference proteome</keyword>
<comment type="caution">
    <text evidence="2">The sequence shown here is derived from an EMBL/GenBank/DDBJ whole genome shotgun (WGS) entry which is preliminary data.</text>
</comment>
<reference evidence="2" key="1">
    <citation type="submission" date="2022-05" db="EMBL/GenBank/DDBJ databases">
        <authorList>
            <person name="Colautti A."/>
            <person name="Iacumin L."/>
        </authorList>
    </citation>
    <scope>NUCLEOTIDE SEQUENCE</scope>
    <source>
        <strain evidence="2">SK 55</strain>
    </source>
</reference>
<dbReference type="GO" id="GO:0016491">
    <property type="term" value="F:oxidoreductase activity"/>
    <property type="evidence" value="ECO:0007669"/>
    <property type="project" value="InterPro"/>
</dbReference>
<feature type="domain" description="NADP-dependent oxidoreductase" evidence="1">
    <location>
        <begin position="15"/>
        <end position="288"/>
    </location>
</feature>
<evidence type="ECO:0000259" key="1">
    <source>
        <dbReference type="Pfam" id="PF00248"/>
    </source>
</evidence>
<dbReference type="CDD" id="cd19086">
    <property type="entry name" value="AKR_AKR11C1"/>
    <property type="match status" value="1"/>
</dbReference>
<name>A0A9X3RBS9_9BACL</name>
<accession>A0A9X3RBS9</accession>
<dbReference type="InterPro" id="IPR023210">
    <property type="entry name" value="NADP_OxRdtase_dom"/>
</dbReference>
<evidence type="ECO:0000313" key="2">
    <source>
        <dbReference type="EMBL" id="MCZ8535724.1"/>
    </source>
</evidence>
<proteinExistence type="predicted"/>
<evidence type="ECO:0000313" key="3">
    <source>
        <dbReference type="Proteomes" id="UP001152173"/>
    </source>
</evidence>
<dbReference type="Gene3D" id="3.20.20.100">
    <property type="entry name" value="NADP-dependent oxidoreductase domain"/>
    <property type="match status" value="1"/>
</dbReference>
<dbReference type="EMBL" id="JAMKBJ010000001">
    <property type="protein sequence ID" value="MCZ8535724.1"/>
    <property type="molecule type" value="Genomic_DNA"/>
</dbReference>
<dbReference type="InterPro" id="IPR053135">
    <property type="entry name" value="AKR2_Oxidoreductase"/>
</dbReference>
<dbReference type="InterPro" id="IPR036812">
    <property type="entry name" value="NAD(P)_OxRdtase_dom_sf"/>
</dbReference>
<organism evidence="2 3">
    <name type="scientific">Paenisporosarcina quisquiliarum</name>
    <dbReference type="NCBI Taxonomy" id="365346"/>
    <lineage>
        <taxon>Bacteria</taxon>
        <taxon>Bacillati</taxon>
        <taxon>Bacillota</taxon>
        <taxon>Bacilli</taxon>
        <taxon>Bacillales</taxon>
        <taxon>Caryophanaceae</taxon>
        <taxon>Paenisporosarcina</taxon>
    </lineage>
</organism>
<dbReference type="PRINTS" id="PR00069">
    <property type="entry name" value="ALDKETRDTASE"/>
</dbReference>